<dbReference type="HAMAP" id="MF_02040">
    <property type="entry name" value="Mrp_NBP35"/>
    <property type="match status" value="1"/>
</dbReference>
<evidence type="ECO:0000256" key="3">
    <source>
        <dbReference type="ARBA" id="ARBA00022840"/>
    </source>
</evidence>
<proteinExistence type="inferred from homology"/>
<keyword evidence="1" id="KW-0479">Metal-binding</keyword>
<dbReference type="GO" id="GO:0016226">
    <property type="term" value="P:iron-sulfur cluster assembly"/>
    <property type="evidence" value="ECO:0007669"/>
    <property type="project" value="InterPro"/>
</dbReference>
<dbReference type="InterPro" id="IPR019591">
    <property type="entry name" value="Mrp/NBP35_ATP-bd"/>
</dbReference>
<keyword evidence="4" id="KW-0408">Iron</keyword>
<dbReference type="InterPro" id="IPR044304">
    <property type="entry name" value="NUBPL-like"/>
</dbReference>
<keyword evidence="10" id="KW-1185">Reference proteome</keyword>
<dbReference type="FunFam" id="3.30.2020.30:FF:000001">
    <property type="entry name" value="fe-S cluster assembly factor HCF101, chloroplastic"/>
    <property type="match status" value="1"/>
</dbReference>
<dbReference type="InterPro" id="IPR010376">
    <property type="entry name" value="GBBH-like_N"/>
</dbReference>
<dbReference type="Pfam" id="PF10609">
    <property type="entry name" value="ParA"/>
    <property type="match status" value="1"/>
</dbReference>
<dbReference type="InterPro" id="IPR002744">
    <property type="entry name" value="MIP18-like"/>
</dbReference>
<dbReference type="GO" id="GO:0005524">
    <property type="term" value="F:ATP binding"/>
    <property type="evidence" value="ECO:0007669"/>
    <property type="project" value="UniProtKB-KW"/>
</dbReference>
<comment type="similarity">
    <text evidence="6">Belongs to the Mrp/NBP35 ATP-binding proteins family.</text>
</comment>
<gene>
    <name evidence="9" type="ORF">PPRIM_AZ9-3.1.T0180220</name>
</gene>
<evidence type="ECO:0000313" key="10">
    <source>
        <dbReference type="Proteomes" id="UP000688137"/>
    </source>
</evidence>
<dbReference type="PANTHER" id="PTHR42961">
    <property type="entry name" value="IRON-SULFUR PROTEIN NUBPL"/>
    <property type="match status" value="1"/>
</dbReference>
<dbReference type="EMBL" id="CAJJDM010000014">
    <property type="protein sequence ID" value="CAD8051602.1"/>
    <property type="molecule type" value="Genomic_DNA"/>
</dbReference>
<comment type="caution">
    <text evidence="9">The sequence shown here is derived from an EMBL/GenBank/DDBJ whole genome shotgun (WGS) entry which is preliminary data.</text>
</comment>
<organism evidence="9 10">
    <name type="scientific">Paramecium primaurelia</name>
    <dbReference type="NCBI Taxonomy" id="5886"/>
    <lineage>
        <taxon>Eukaryota</taxon>
        <taxon>Sar</taxon>
        <taxon>Alveolata</taxon>
        <taxon>Ciliophora</taxon>
        <taxon>Intramacronucleata</taxon>
        <taxon>Oligohymenophorea</taxon>
        <taxon>Peniculida</taxon>
        <taxon>Parameciidae</taxon>
        <taxon>Paramecium</taxon>
    </lineage>
</organism>
<dbReference type="FunFam" id="3.40.50.300:FF:004040">
    <property type="entry name" value="Cytosolic Fe-S cluster assembly factor NUBP1 homolog"/>
    <property type="match status" value="1"/>
</dbReference>
<feature type="domain" description="MIP18 family-like" evidence="7">
    <location>
        <begin position="28"/>
        <end position="70"/>
    </location>
</feature>
<dbReference type="Pfam" id="PF01883">
    <property type="entry name" value="FeS_assembly_P"/>
    <property type="match status" value="1"/>
</dbReference>
<dbReference type="Proteomes" id="UP000688137">
    <property type="component" value="Unassembled WGS sequence"/>
</dbReference>
<evidence type="ECO:0000259" key="7">
    <source>
        <dbReference type="Pfam" id="PF01883"/>
    </source>
</evidence>
<dbReference type="GO" id="GO:0140663">
    <property type="term" value="F:ATP-dependent FeS chaperone activity"/>
    <property type="evidence" value="ECO:0007669"/>
    <property type="project" value="InterPro"/>
</dbReference>
<keyword evidence="3" id="KW-0067">ATP-binding</keyword>
<dbReference type="OMA" id="DEWSGEQ"/>
<evidence type="ECO:0000256" key="5">
    <source>
        <dbReference type="ARBA" id="ARBA00023014"/>
    </source>
</evidence>
<name>A0A8S1KFS0_PARPR</name>
<evidence type="ECO:0000313" key="9">
    <source>
        <dbReference type="EMBL" id="CAD8051602.1"/>
    </source>
</evidence>
<feature type="domain" description="Gamma-butyrobetaine hydroxylase-like N-terminal" evidence="8">
    <location>
        <begin position="379"/>
        <end position="463"/>
    </location>
</feature>
<dbReference type="InterPro" id="IPR033756">
    <property type="entry name" value="YlxH/NBP35"/>
</dbReference>
<dbReference type="PANTHER" id="PTHR42961:SF2">
    <property type="entry name" value="IRON-SULFUR PROTEIN NUBPL"/>
    <property type="match status" value="1"/>
</dbReference>
<dbReference type="CDD" id="cd02037">
    <property type="entry name" value="Mrp_NBP35"/>
    <property type="match status" value="1"/>
</dbReference>
<evidence type="ECO:0000256" key="4">
    <source>
        <dbReference type="ARBA" id="ARBA00023004"/>
    </source>
</evidence>
<evidence type="ECO:0000256" key="6">
    <source>
        <dbReference type="ARBA" id="ARBA00024036"/>
    </source>
</evidence>
<evidence type="ECO:0000256" key="1">
    <source>
        <dbReference type="ARBA" id="ARBA00022723"/>
    </source>
</evidence>
<evidence type="ECO:0000256" key="2">
    <source>
        <dbReference type="ARBA" id="ARBA00022741"/>
    </source>
</evidence>
<keyword evidence="5" id="KW-0411">Iron-sulfur</keyword>
<accession>A0A8S1KFS0</accession>
<reference evidence="9" key="1">
    <citation type="submission" date="2021-01" db="EMBL/GenBank/DDBJ databases">
        <authorList>
            <consortium name="Genoscope - CEA"/>
            <person name="William W."/>
        </authorList>
    </citation>
    <scope>NUCLEOTIDE SEQUENCE</scope>
</reference>
<dbReference type="GO" id="GO:0051539">
    <property type="term" value="F:4 iron, 4 sulfur cluster binding"/>
    <property type="evidence" value="ECO:0007669"/>
    <property type="project" value="TreeGrafter"/>
</dbReference>
<keyword evidence="2" id="KW-0547">Nucleotide-binding</keyword>
<sequence>MLRRLTTSVPSIKKLYFAFSVNEEYKIQILNRLKEIKHSNSQKDIVSNGYIENLTIDQDGRVIIDLKLDQDYRKIKALCSDALKQYEWIKNLDIRMAPKKENVFTQTNSQKRGNLQNVNKIIAVSSCKGGVGKSTIALNLTFSLQKLGFKVGIFDADVYGPSLPTLIGKEKQQLYAPEDKPKEILPIEFNGVKTMSYGFVSGNQKAIIRGPMVSSIVVQLVQQTQWQNLDYLVVDMPPGTGDIQISLCQELNFDGAVIVTTPQRLSFIDVVKGIEMFDVLKVPTLSVVENMAEYVCPNCNHLHRPFGPGYINMLQKQFGIATALSIPLYGDISKYSDLGSPVVLTLPDDHTINNIYKQLANNVVNELNRTDLKKTPTVRYDTGKRVVIIRDFDGKEKPIKSIELRSKCNCALCVDEFTGKRLNQNQKLDQEVYPYKIEPKGNYAVAIVWSDGHRSSIYPYKRLWSDEIIEHKS</sequence>
<dbReference type="InterPro" id="IPR000808">
    <property type="entry name" value="Mrp-like_CS"/>
</dbReference>
<dbReference type="AlphaFoldDB" id="A0A8S1KFS0"/>
<dbReference type="PROSITE" id="PS01215">
    <property type="entry name" value="MRP"/>
    <property type="match status" value="1"/>
</dbReference>
<protein>
    <submittedName>
        <fullName evidence="9">Uncharacterized protein</fullName>
    </submittedName>
</protein>
<evidence type="ECO:0000259" key="8">
    <source>
        <dbReference type="Pfam" id="PF06155"/>
    </source>
</evidence>
<dbReference type="Pfam" id="PF06155">
    <property type="entry name" value="GBBH-like_N"/>
    <property type="match status" value="1"/>
</dbReference>
<dbReference type="GO" id="GO:0046872">
    <property type="term" value="F:metal ion binding"/>
    <property type="evidence" value="ECO:0007669"/>
    <property type="project" value="UniProtKB-KW"/>
</dbReference>